<feature type="transmembrane region" description="Helical" evidence="5">
    <location>
        <begin position="253"/>
        <end position="271"/>
    </location>
</feature>
<evidence type="ECO:0000259" key="6">
    <source>
        <dbReference type="PROSITE" id="PS50801"/>
    </source>
</evidence>
<dbReference type="InterPro" id="IPR002645">
    <property type="entry name" value="STAS_dom"/>
</dbReference>
<dbReference type="EMBL" id="OU963914">
    <property type="protein sequence ID" value="CAH0402882.1"/>
    <property type="molecule type" value="Genomic_DNA"/>
</dbReference>
<feature type="domain" description="STAS" evidence="6">
    <location>
        <begin position="601"/>
        <end position="742"/>
    </location>
</feature>
<evidence type="ECO:0000256" key="1">
    <source>
        <dbReference type="ARBA" id="ARBA00004141"/>
    </source>
</evidence>
<dbReference type="NCBIfam" id="TIGR00815">
    <property type="entry name" value="sulP"/>
    <property type="match status" value="1"/>
</dbReference>
<evidence type="ECO:0000256" key="5">
    <source>
        <dbReference type="SAM" id="Phobius"/>
    </source>
</evidence>
<reference evidence="7" key="1">
    <citation type="submission" date="2021-12" db="EMBL/GenBank/DDBJ databases">
        <authorList>
            <person name="King R."/>
        </authorList>
    </citation>
    <scope>NUCLEOTIDE SEQUENCE</scope>
</reference>
<feature type="transmembrane region" description="Helical" evidence="5">
    <location>
        <begin position="364"/>
        <end position="383"/>
    </location>
</feature>
<comment type="subcellular location">
    <subcellularLocation>
        <location evidence="1">Membrane</location>
        <topology evidence="1">Multi-pass membrane protein</topology>
    </subcellularLocation>
</comment>
<feature type="transmembrane region" description="Helical" evidence="5">
    <location>
        <begin position="486"/>
        <end position="504"/>
    </location>
</feature>
<feature type="transmembrane region" description="Helical" evidence="5">
    <location>
        <begin position="419"/>
        <end position="439"/>
    </location>
</feature>
<dbReference type="Pfam" id="PF00916">
    <property type="entry name" value="Sulfate_transp"/>
    <property type="match status" value="1"/>
</dbReference>
<dbReference type="InterPro" id="IPR011547">
    <property type="entry name" value="SLC26A/SulP_dom"/>
</dbReference>
<dbReference type="PROSITE" id="PS50801">
    <property type="entry name" value="STAS"/>
    <property type="match status" value="1"/>
</dbReference>
<feature type="transmembrane region" description="Helical" evidence="5">
    <location>
        <begin position="451"/>
        <end position="474"/>
    </location>
</feature>
<dbReference type="Pfam" id="PF01740">
    <property type="entry name" value="STAS"/>
    <property type="match status" value="1"/>
</dbReference>
<dbReference type="InterPro" id="IPR001902">
    <property type="entry name" value="SLC26A/SulP_fam"/>
</dbReference>
<organism evidence="7 8">
    <name type="scientific">Chilo suppressalis</name>
    <name type="common">Asiatic rice borer moth</name>
    <dbReference type="NCBI Taxonomy" id="168631"/>
    <lineage>
        <taxon>Eukaryota</taxon>
        <taxon>Metazoa</taxon>
        <taxon>Ecdysozoa</taxon>
        <taxon>Arthropoda</taxon>
        <taxon>Hexapoda</taxon>
        <taxon>Insecta</taxon>
        <taxon>Pterygota</taxon>
        <taxon>Neoptera</taxon>
        <taxon>Endopterygota</taxon>
        <taxon>Lepidoptera</taxon>
        <taxon>Glossata</taxon>
        <taxon>Ditrysia</taxon>
        <taxon>Pyraloidea</taxon>
        <taxon>Crambidae</taxon>
        <taxon>Crambinae</taxon>
        <taxon>Chilo</taxon>
    </lineage>
</organism>
<keyword evidence="2 5" id="KW-0812">Transmembrane</keyword>
<dbReference type="SUPFAM" id="SSF52091">
    <property type="entry name" value="SpoIIaa-like"/>
    <property type="match status" value="1"/>
</dbReference>
<feature type="transmembrane region" description="Helical" evidence="5">
    <location>
        <begin position="543"/>
        <end position="576"/>
    </location>
</feature>
<protein>
    <recommendedName>
        <fullName evidence="6">STAS domain-containing protein</fullName>
    </recommendedName>
</protein>
<gene>
    <name evidence="7" type="ORF">CHILSU_LOCUS6134</name>
</gene>
<dbReference type="CDD" id="cd07042">
    <property type="entry name" value="STAS_SulP_like_sulfate_transporter"/>
    <property type="match status" value="1"/>
</dbReference>
<feature type="transmembrane region" description="Helical" evidence="5">
    <location>
        <begin position="510"/>
        <end position="531"/>
    </location>
</feature>
<dbReference type="Proteomes" id="UP001153292">
    <property type="component" value="Chromosome 21"/>
</dbReference>
<evidence type="ECO:0000256" key="2">
    <source>
        <dbReference type="ARBA" id="ARBA00022692"/>
    </source>
</evidence>
<accession>A0ABN8B1T1</accession>
<keyword evidence="8" id="KW-1185">Reference proteome</keyword>
<keyword evidence="3 5" id="KW-1133">Transmembrane helix</keyword>
<feature type="transmembrane region" description="Helical" evidence="5">
    <location>
        <begin position="173"/>
        <end position="196"/>
    </location>
</feature>
<evidence type="ECO:0000313" key="8">
    <source>
        <dbReference type="Proteomes" id="UP001153292"/>
    </source>
</evidence>
<sequence>MSPLLSRENYFEFSIILGVFWCKNRLEIILNSCMKIYVSRSRRSLAGRFEQYKSSNHVKNLLKFRGLIFCIFFNEMSTKRLQARPSQQFNVIRRIYQQDTLNKDADYHTPDKPLAARCKKVVKGCGFGECLVNSVPIARWLPKYNLKRNLVGDLVAGCTTAVMHIPQGMAYAMLAEVPPIVGLYMAFFPVLVYVIFGTSPHVSMGTFAVACLMAGKVVTQHATIRPEAVGIANATLTDDVSVTALNGYTPLEVLGVVTLAVGIFQVLMWMLRLGAVSTLLSEPLVSGFTTAASLHVLASQLKDLFGIMLPKLPSNYKVVMTVVEIFRNIMNLNVAAVTISIIACITIALNNELLKPWVSKRSRVPVPIELLAIVIGTLVSRFWGLKEQFGIKLVGTIPTGLPVPTVPTIELFPEIAIDAFTITMVTYTISMSMALIFASKEKYEIDANQELLALGTSNVFGSFFGCAPMCASLSRSYIQYQAGSKTGLTSVISAVLILFVLLWVGPFFELLPRCVLASIIVVSLKGMFVQVTELAKFWKLSKLDAVVWLCTFLVTVVVNIDIGLGAGLLASVGALFCRSQKTYTCLLGRVLDTDLYLDTKRYRAAEELPGIKIFHYCGGLNFATKNLFRATLFRKIGYLKPSEPLPDEDNNLTKSESYEWDPTIGNRVQCVIIDATALSYVDAPGVKTLVAVQKELDSSNITVLLAGANAPVLEMIERFNSLESDRLQLDTFPTVHDAVVYYKLTEAKKQEVAVTVTA</sequence>
<dbReference type="PANTHER" id="PTHR11814">
    <property type="entry name" value="SULFATE TRANSPORTER"/>
    <property type="match status" value="1"/>
</dbReference>
<keyword evidence="4 5" id="KW-0472">Membrane</keyword>
<evidence type="ECO:0000256" key="4">
    <source>
        <dbReference type="ARBA" id="ARBA00023136"/>
    </source>
</evidence>
<proteinExistence type="predicted"/>
<dbReference type="InterPro" id="IPR036513">
    <property type="entry name" value="STAS_dom_sf"/>
</dbReference>
<feature type="transmembrane region" description="Helical" evidence="5">
    <location>
        <begin position="330"/>
        <end position="349"/>
    </location>
</feature>
<evidence type="ECO:0000256" key="3">
    <source>
        <dbReference type="ARBA" id="ARBA00022989"/>
    </source>
</evidence>
<dbReference type="Gene3D" id="3.30.750.24">
    <property type="entry name" value="STAS domain"/>
    <property type="match status" value="1"/>
</dbReference>
<name>A0ABN8B1T1_CHISP</name>
<evidence type="ECO:0000313" key="7">
    <source>
        <dbReference type="EMBL" id="CAH0402882.1"/>
    </source>
</evidence>